<dbReference type="AlphaFoldDB" id="E4X2S0"/>
<name>E4X2S0_OIKDI</name>
<gene>
    <name evidence="5" type="ORF">GSOID_T00017551001</name>
</gene>
<dbReference type="GO" id="GO:0005524">
    <property type="term" value="F:ATP binding"/>
    <property type="evidence" value="ECO:0007669"/>
    <property type="project" value="InterPro"/>
</dbReference>
<dbReference type="PROSITE" id="PS51194">
    <property type="entry name" value="HELICASE_CTER"/>
    <property type="match status" value="1"/>
</dbReference>
<dbReference type="Proteomes" id="UP000001307">
    <property type="component" value="Unassembled WGS sequence"/>
</dbReference>
<dbReference type="OrthoDB" id="448448at2759"/>
<dbReference type="SMART" id="SM00490">
    <property type="entry name" value="HELICc"/>
    <property type="match status" value="1"/>
</dbReference>
<keyword evidence="6" id="KW-1185">Reference proteome</keyword>
<feature type="compositionally biased region" description="Acidic residues" evidence="2">
    <location>
        <begin position="214"/>
        <end position="225"/>
    </location>
</feature>
<dbReference type="FunCoup" id="E4X2S0">
    <property type="interactions" value="850"/>
</dbReference>
<evidence type="ECO:0000256" key="1">
    <source>
        <dbReference type="ARBA" id="ARBA00022801"/>
    </source>
</evidence>
<evidence type="ECO:0000256" key="2">
    <source>
        <dbReference type="SAM" id="MobiDB-lite"/>
    </source>
</evidence>
<protein>
    <submittedName>
        <fullName evidence="5">Uncharacterized protein</fullName>
    </submittedName>
</protein>
<dbReference type="InterPro" id="IPR027417">
    <property type="entry name" value="P-loop_NTPase"/>
</dbReference>
<evidence type="ECO:0000259" key="3">
    <source>
        <dbReference type="PROSITE" id="PS51192"/>
    </source>
</evidence>
<feature type="compositionally biased region" description="Polar residues" evidence="2">
    <location>
        <begin position="960"/>
        <end position="969"/>
    </location>
</feature>
<dbReference type="GO" id="GO:0005694">
    <property type="term" value="C:chromosome"/>
    <property type="evidence" value="ECO:0007669"/>
    <property type="project" value="UniProtKB-ARBA"/>
</dbReference>
<feature type="region of interest" description="Disordered" evidence="2">
    <location>
        <begin position="1"/>
        <end position="153"/>
    </location>
</feature>
<dbReference type="InParanoid" id="E4X2S0"/>
<dbReference type="InterPro" id="IPR001650">
    <property type="entry name" value="Helicase_C-like"/>
</dbReference>
<feature type="domain" description="Helicase ATP-binding" evidence="3">
    <location>
        <begin position="440"/>
        <end position="617"/>
    </location>
</feature>
<dbReference type="CDD" id="cd18793">
    <property type="entry name" value="SF2_C_SNF"/>
    <property type="match status" value="1"/>
</dbReference>
<dbReference type="InterPro" id="IPR000330">
    <property type="entry name" value="SNF2_N"/>
</dbReference>
<evidence type="ECO:0000313" key="5">
    <source>
        <dbReference type="EMBL" id="CBY17923.1"/>
    </source>
</evidence>
<dbReference type="Pfam" id="PF00271">
    <property type="entry name" value="Helicase_C"/>
    <property type="match status" value="1"/>
</dbReference>
<dbReference type="Gene3D" id="3.40.50.10810">
    <property type="entry name" value="Tandem AAA-ATPase domain"/>
    <property type="match status" value="1"/>
</dbReference>
<dbReference type="Pfam" id="PF00176">
    <property type="entry name" value="SNF2-rel_dom"/>
    <property type="match status" value="1"/>
</dbReference>
<dbReference type="InterPro" id="IPR049730">
    <property type="entry name" value="SNF2/RAD54-like_C"/>
</dbReference>
<reference evidence="5" key="1">
    <citation type="journal article" date="2010" name="Science">
        <title>Plasticity of animal genome architecture unmasked by rapid evolution of a pelagic tunicate.</title>
        <authorList>
            <person name="Denoeud F."/>
            <person name="Henriet S."/>
            <person name="Mungpakdee S."/>
            <person name="Aury J.M."/>
            <person name="Da Silva C."/>
            <person name="Brinkmann H."/>
            <person name="Mikhaleva J."/>
            <person name="Olsen L.C."/>
            <person name="Jubin C."/>
            <person name="Canestro C."/>
            <person name="Bouquet J.M."/>
            <person name="Danks G."/>
            <person name="Poulain J."/>
            <person name="Campsteijn C."/>
            <person name="Adamski M."/>
            <person name="Cross I."/>
            <person name="Yadetie F."/>
            <person name="Muffato M."/>
            <person name="Louis A."/>
            <person name="Butcher S."/>
            <person name="Tsagkogeorga G."/>
            <person name="Konrad A."/>
            <person name="Singh S."/>
            <person name="Jensen M.F."/>
            <person name="Cong E.H."/>
            <person name="Eikeseth-Otteraa H."/>
            <person name="Noel B."/>
            <person name="Anthouard V."/>
            <person name="Porcel B.M."/>
            <person name="Kachouri-Lafond R."/>
            <person name="Nishino A."/>
            <person name="Ugolini M."/>
            <person name="Chourrout P."/>
            <person name="Nishida H."/>
            <person name="Aasland R."/>
            <person name="Huzurbazar S."/>
            <person name="Westhof E."/>
            <person name="Delsuc F."/>
            <person name="Lehrach H."/>
            <person name="Reinhardt R."/>
            <person name="Weissenbach J."/>
            <person name="Roy S.W."/>
            <person name="Artiguenave F."/>
            <person name="Postlethwait J.H."/>
            <person name="Manak J.R."/>
            <person name="Thompson E.M."/>
            <person name="Jaillon O."/>
            <person name="Du Pasquier L."/>
            <person name="Boudinot P."/>
            <person name="Liberles D.A."/>
            <person name="Volff J.N."/>
            <person name="Philippe H."/>
            <person name="Lenhard B."/>
            <person name="Roest Crollius H."/>
            <person name="Wincker P."/>
            <person name="Chourrout D."/>
        </authorList>
    </citation>
    <scope>NUCLEOTIDE SEQUENCE [LARGE SCALE GENOMIC DNA]</scope>
</reference>
<feature type="region of interest" description="Disordered" evidence="2">
    <location>
        <begin position="938"/>
        <end position="985"/>
    </location>
</feature>
<feature type="compositionally biased region" description="Basic residues" evidence="2">
    <location>
        <begin position="101"/>
        <end position="117"/>
    </location>
</feature>
<dbReference type="PANTHER" id="PTHR10799">
    <property type="entry name" value="SNF2/RAD54 HELICASE FAMILY"/>
    <property type="match status" value="1"/>
</dbReference>
<dbReference type="Gene3D" id="3.40.50.300">
    <property type="entry name" value="P-loop containing nucleotide triphosphate hydrolases"/>
    <property type="match status" value="1"/>
</dbReference>
<dbReference type="PROSITE" id="PS51192">
    <property type="entry name" value="HELICASE_ATP_BIND_1"/>
    <property type="match status" value="1"/>
</dbReference>
<feature type="compositionally biased region" description="Acidic residues" evidence="2">
    <location>
        <begin position="30"/>
        <end position="39"/>
    </location>
</feature>
<dbReference type="GO" id="GO:0016787">
    <property type="term" value="F:hydrolase activity"/>
    <property type="evidence" value="ECO:0007669"/>
    <property type="project" value="UniProtKB-KW"/>
</dbReference>
<accession>E4X2S0</accession>
<dbReference type="InterPro" id="IPR014001">
    <property type="entry name" value="Helicase_ATP-bd"/>
</dbReference>
<dbReference type="SUPFAM" id="SSF52540">
    <property type="entry name" value="P-loop containing nucleoside triphosphate hydrolases"/>
    <property type="match status" value="2"/>
</dbReference>
<proteinExistence type="predicted"/>
<feature type="domain" description="Helicase C-terminal" evidence="4">
    <location>
        <begin position="755"/>
        <end position="912"/>
    </location>
</feature>
<feature type="compositionally biased region" description="Polar residues" evidence="2">
    <location>
        <begin position="191"/>
        <end position="207"/>
    </location>
</feature>
<sequence>MPKKDESSGDEFMPSGEEENSAPEQRTESEAEEQEDDFDPYQPRKAKLNSKNIVESEDSDKLSTDPDNSDEYDPENKKSKIKRSAKHADSDSDAPQFTPSPKKKRPIQRKKRPPRRKPVSESDTEDSASTATESDEAEASEKPQAAPQKLSVVDQLQTKFPSIPRADITRVYYQSSCQFDKAVQYLTNEYSPSKFSRPKPQNGNTRVPANGLSEESDENSDDDENEKTNLQSDEDKSEDEKPLVKNKRKALNSSDEEWCPAAKKQKTKSDRKSVSRRLSSSDDEQRPQARAAESDMSDGGVDDDYSEDERPNKRSAASEKPLLNFLNKATAAELAILRSFSDKKVELMIELRPFTSFLDIRKKLDAYKQEMGTKVTHSIEEFLKGQNMVLSLLKKCESMGKNMTRGLEQRGGGMMTEKPSLMADHLKLKDYQKRGLHWYTQIHKQKIGGILADEMGLGKTVQTISFFAWLKEHHPNFTKPHLVVCPSSTMDNWKREFECWLPSFKIFMYHGEDRRHHLKRIVKAKSDPKAEDIHKDIDVIITTYTSSNSHEADRVGIKKLGVGYAIFDEGHMLKNMNTNRYQQLMRIGARRRVLLTGTPLQNNLLELVSLIKFLMPDLLQKSSNTLQRIFKLRNQESEFAKKRVAEARTILQPFILRRVKSEVLKDLPPKISEEVLVELTDNQKIFYNEIKGLLQCKLSTTEKKEQGIRDITNSFIQLRKCLSDFQIHETCEKYASLKKFRLKKDDILNSGKFKVLDTLLPKLFEEGHRVLLFSQFVIMMDIMERYMTARKIKYMRLDGSTPVEDRLDMIDTFNADSEISLFMVSTRAGGLGINLTSADTVIIHDIDPNPYNDKQAEDRCHRVGQTKQVNIIRLIVKDTIEVRMRKLAVEKLNLESKMDMNDRMVYSGDDGTLKAAEDEDSNDVTQAEMLDLISDSPKAEAVKEELEASENESIKVEQLNLDSQASSTKSEGDKEPLREVQPNGS</sequence>
<feature type="compositionally biased region" description="Basic and acidic residues" evidence="2">
    <location>
        <begin position="267"/>
        <end position="287"/>
    </location>
</feature>
<keyword evidence="1" id="KW-0378">Hydrolase</keyword>
<evidence type="ECO:0000313" key="6">
    <source>
        <dbReference type="Proteomes" id="UP000001307"/>
    </source>
</evidence>
<dbReference type="InterPro" id="IPR038718">
    <property type="entry name" value="SNF2-like_sf"/>
</dbReference>
<organism evidence="5">
    <name type="scientific">Oikopleura dioica</name>
    <name type="common">Tunicate</name>
    <dbReference type="NCBI Taxonomy" id="34765"/>
    <lineage>
        <taxon>Eukaryota</taxon>
        <taxon>Metazoa</taxon>
        <taxon>Chordata</taxon>
        <taxon>Tunicata</taxon>
        <taxon>Appendicularia</taxon>
        <taxon>Copelata</taxon>
        <taxon>Oikopleuridae</taxon>
        <taxon>Oikopleura</taxon>
    </lineage>
</organism>
<feature type="region of interest" description="Disordered" evidence="2">
    <location>
        <begin position="191"/>
        <end position="316"/>
    </location>
</feature>
<dbReference type="SMART" id="SM00487">
    <property type="entry name" value="DEXDc"/>
    <property type="match status" value="1"/>
</dbReference>
<dbReference type="EMBL" id="FN653023">
    <property type="protein sequence ID" value="CBY17923.1"/>
    <property type="molecule type" value="Genomic_DNA"/>
</dbReference>
<evidence type="ECO:0000259" key="4">
    <source>
        <dbReference type="PROSITE" id="PS51194"/>
    </source>
</evidence>